<evidence type="ECO:0000256" key="8">
    <source>
        <dbReference type="ARBA" id="ARBA00023242"/>
    </source>
</evidence>
<keyword evidence="7" id="KW-0804">Transcription</keyword>
<evidence type="ECO:0000256" key="9">
    <source>
        <dbReference type="PROSITE-ProRule" id="PRU00042"/>
    </source>
</evidence>
<evidence type="ECO:0000256" key="5">
    <source>
        <dbReference type="ARBA" id="ARBA00022833"/>
    </source>
</evidence>
<dbReference type="Gene3D" id="3.30.160.60">
    <property type="entry name" value="Classic Zinc Finger"/>
    <property type="match status" value="1"/>
</dbReference>
<reference evidence="13" key="1">
    <citation type="submission" date="2025-08" db="UniProtKB">
        <authorList>
            <consortium name="RefSeq"/>
        </authorList>
    </citation>
    <scope>IDENTIFICATION</scope>
    <source>
        <strain evidence="13">OHB3-1</strain>
    </source>
</reference>
<evidence type="ECO:0000256" key="4">
    <source>
        <dbReference type="ARBA" id="ARBA00022771"/>
    </source>
</evidence>
<dbReference type="KEGG" id="mcha:111024865"/>
<name>A0A6J1DVW1_MOMCH</name>
<dbReference type="GO" id="GO:0006950">
    <property type="term" value="P:response to stress"/>
    <property type="evidence" value="ECO:0007669"/>
    <property type="project" value="TreeGrafter"/>
</dbReference>
<evidence type="ECO:0000256" key="3">
    <source>
        <dbReference type="ARBA" id="ARBA00022737"/>
    </source>
</evidence>
<feature type="region of interest" description="Disordered" evidence="10">
    <location>
        <begin position="24"/>
        <end position="51"/>
    </location>
</feature>
<evidence type="ECO:0000259" key="11">
    <source>
        <dbReference type="PROSITE" id="PS50157"/>
    </source>
</evidence>
<evidence type="ECO:0000256" key="7">
    <source>
        <dbReference type="ARBA" id="ARBA00023163"/>
    </source>
</evidence>
<keyword evidence="8" id="KW-0539">Nucleus</keyword>
<dbReference type="Pfam" id="PF13912">
    <property type="entry name" value="zf-C2H2_6"/>
    <property type="match status" value="2"/>
</dbReference>
<gene>
    <name evidence="13" type="primary">LOC111024865</name>
</gene>
<keyword evidence="4 9" id="KW-0863">Zinc-finger</keyword>
<sequence>MKREREEGELEVFDMVDSLMLLSRVGEYNNDQQRPEEPQRKNSSPAAADSGNGKVLICKTCKREFKSFQALGGHRASHGKAKFMDVNSAEVFNPLRPPPAKSGTHQCPVCGLQFPIGQALGGHMRRHRSTAAAAAVLKKSDGREVRVFGVDLNLAPVDNNNLKLQLMTPFVDCFN</sequence>
<dbReference type="InterPro" id="IPR013087">
    <property type="entry name" value="Znf_C2H2_type"/>
</dbReference>
<dbReference type="SMART" id="SM00355">
    <property type="entry name" value="ZnF_C2H2"/>
    <property type="match status" value="2"/>
</dbReference>
<dbReference type="InterPro" id="IPR036236">
    <property type="entry name" value="Znf_C2H2_sf"/>
</dbReference>
<evidence type="ECO:0000313" key="12">
    <source>
        <dbReference type="Proteomes" id="UP000504603"/>
    </source>
</evidence>
<dbReference type="RefSeq" id="XP_022158363.1">
    <property type="nucleotide sequence ID" value="XM_022302671.1"/>
</dbReference>
<keyword evidence="12" id="KW-1185">Reference proteome</keyword>
<evidence type="ECO:0000256" key="6">
    <source>
        <dbReference type="ARBA" id="ARBA00023015"/>
    </source>
</evidence>
<feature type="domain" description="C2H2-type" evidence="11">
    <location>
        <begin position="105"/>
        <end position="132"/>
    </location>
</feature>
<evidence type="ECO:0000256" key="10">
    <source>
        <dbReference type="SAM" id="MobiDB-lite"/>
    </source>
</evidence>
<keyword evidence="5" id="KW-0862">Zinc</keyword>
<evidence type="ECO:0000256" key="2">
    <source>
        <dbReference type="ARBA" id="ARBA00022723"/>
    </source>
</evidence>
<dbReference type="GeneID" id="111024865"/>
<keyword evidence="3" id="KW-0677">Repeat</keyword>
<accession>A0A6J1DVW1</accession>
<dbReference type="OrthoDB" id="9411774at2759"/>
<dbReference type="SUPFAM" id="SSF57667">
    <property type="entry name" value="beta-beta-alpha zinc fingers"/>
    <property type="match status" value="1"/>
</dbReference>
<keyword evidence="2" id="KW-0479">Metal-binding</keyword>
<dbReference type="GO" id="GO:0005634">
    <property type="term" value="C:nucleus"/>
    <property type="evidence" value="ECO:0007669"/>
    <property type="project" value="UniProtKB-SubCell"/>
</dbReference>
<dbReference type="PANTHER" id="PTHR26374:SF379">
    <property type="entry name" value="ZINC FINGER PROTEIN ZAT12"/>
    <property type="match status" value="1"/>
</dbReference>
<organism evidence="12 13">
    <name type="scientific">Momordica charantia</name>
    <name type="common">Bitter gourd</name>
    <name type="synonym">Balsam pear</name>
    <dbReference type="NCBI Taxonomy" id="3673"/>
    <lineage>
        <taxon>Eukaryota</taxon>
        <taxon>Viridiplantae</taxon>
        <taxon>Streptophyta</taxon>
        <taxon>Embryophyta</taxon>
        <taxon>Tracheophyta</taxon>
        <taxon>Spermatophyta</taxon>
        <taxon>Magnoliopsida</taxon>
        <taxon>eudicotyledons</taxon>
        <taxon>Gunneridae</taxon>
        <taxon>Pentapetalae</taxon>
        <taxon>rosids</taxon>
        <taxon>fabids</taxon>
        <taxon>Cucurbitales</taxon>
        <taxon>Cucurbitaceae</taxon>
        <taxon>Momordiceae</taxon>
        <taxon>Momordica</taxon>
    </lineage>
</organism>
<dbReference type="PROSITE" id="PS00028">
    <property type="entry name" value="ZINC_FINGER_C2H2_1"/>
    <property type="match status" value="2"/>
</dbReference>
<dbReference type="GO" id="GO:0008270">
    <property type="term" value="F:zinc ion binding"/>
    <property type="evidence" value="ECO:0007669"/>
    <property type="project" value="UniProtKB-KW"/>
</dbReference>
<dbReference type="Proteomes" id="UP000504603">
    <property type="component" value="Unplaced"/>
</dbReference>
<evidence type="ECO:0000256" key="1">
    <source>
        <dbReference type="ARBA" id="ARBA00004123"/>
    </source>
</evidence>
<dbReference type="AlphaFoldDB" id="A0A6J1DVW1"/>
<protein>
    <submittedName>
        <fullName evidence="13">Zinc finger protein ZAT12-like</fullName>
    </submittedName>
</protein>
<keyword evidence="6" id="KW-0805">Transcription regulation</keyword>
<dbReference type="GO" id="GO:0010200">
    <property type="term" value="P:response to chitin"/>
    <property type="evidence" value="ECO:0007669"/>
    <property type="project" value="TreeGrafter"/>
</dbReference>
<dbReference type="PROSITE" id="PS50157">
    <property type="entry name" value="ZINC_FINGER_C2H2_2"/>
    <property type="match status" value="1"/>
</dbReference>
<comment type="subcellular location">
    <subcellularLocation>
        <location evidence="1">Nucleus</location>
    </subcellularLocation>
</comment>
<dbReference type="PANTHER" id="PTHR26374">
    <property type="entry name" value="ZINC FINGER PROTEIN ZAT5"/>
    <property type="match status" value="1"/>
</dbReference>
<evidence type="ECO:0000313" key="13">
    <source>
        <dbReference type="RefSeq" id="XP_022158363.1"/>
    </source>
</evidence>
<proteinExistence type="predicted"/>